<dbReference type="RefSeq" id="XP_013754143.1">
    <property type="nucleotide sequence ID" value="XM_013898689.1"/>
</dbReference>
<dbReference type="GO" id="GO:0030968">
    <property type="term" value="P:endoplasmic reticulum unfolded protein response"/>
    <property type="evidence" value="ECO:0007669"/>
    <property type="project" value="TreeGrafter"/>
</dbReference>
<dbReference type="AlphaFoldDB" id="A0A0L0DNU5"/>
<feature type="coiled-coil region" evidence="5">
    <location>
        <begin position="311"/>
        <end position="344"/>
    </location>
</feature>
<dbReference type="SUPFAM" id="SSF54236">
    <property type="entry name" value="Ubiquitin-like"/>
    <property type="match status" value="1"/>
</dbReference>
<keyword evidence="4" id="KW-0472">Membrane</keyword>
<reference evidence="8 9" key="1">
    <citation type="submission" date="2010-05" db="EMBL/GenBank/DDBJ databases">
        <title>The Genome Sequence of Thecamonas trahens ATCC 50062.</title>
        <authorList>
            <consortium name="The Broad Institute Genome Sequencing Platform"/>
            <person name="Russ C."/>
            <person name="Cuomo C."/>
            <person name="Shea T."/>
            <person name="Young S.K."/>
            <person name="Zeng Q."/>
            <person name="Koehrsen M."/>
            <person name="Haas B."/>
            <person name="Borodovsky M."/>
            <person name="Guigo R."/>
            <person name="Alvarado L."/>
            <person name="Berlin A."/>
            <person name="Bochicchio J."/>
            <person name="Borenstein D."/>
            <person name="Chapman S."/>
            <person name="Chen Z."/>
            <person name="Freedman E."/>
            <person name="Gellesch M."/>
            <person name="Goldberg J."/>
            <person name="Griggs A."/>
            <person name="Gujja S."/>
            <person name="Heilman E."/>
            <person name="Heiman D."/>
            <person name="Hepburn T."/>
            <person name="Howarth C."/>
            <person name="Jen D."/>
            <person name="Larson L."/>
            <person name="Mehta T."/>
            <person name="Park D."/>
            <person name="Pearson M."/>
            <person name="Roberts A."/>
            <person name="Saif S."/>
            <person name="Shenoy N."/>
            <person name="Sisk P."/>
            <person name="Stolte C."/>
            <person name="Sykes S."/>
            <person name="Thomson T."/>
            <person name="Walk T."/>
            <person name="White J."/>
            <person name="Yandava C."/>
            <person name="Burger G."/>
            <person name="Gray M.W."/>
            <person name="Holland P.W.H."/>
            <person name="King N."/>
            <person name="Lang F.B.F."/>
            <person name="Roger A.J."/>
            <person name="Ruiz-Trillo I."/>
            <person name="Lander E."/>
            <person name="Nusbaum C."/>
        </authorList>
    </citation>
    <scope>NUCLEOTIDE SEQUENCE [LARGE SCALE GENOMIC DNA]</scope>
    <source>
        <strain evidence="8 9">ATCC 50062</strain>
    </source>
</reference>
<name>A0A0L0DNU5_THETB</name>
<keyword evidence="9" id="KW-1185">Reference proteome</keyword>
<dbReference type="GO" id="GO:0016020">
    <property type="term" value="C:membrane"/>
    <property type="evidence" value="ECO:0007669"/>
    <property type="project" value="UniProtKB-SubCell"/>
</dbReference>
<dbReference type="PANTHER" id="PTHR12943:SF27">
    <property type="entry name" value="HOMOCYSTEINE-INDUCED ENDOPLASMIC RETICULUM PROTEIN, ISOFORM A"/>
    <property type="match status" value="1"/>
</dbReference>
<evidence type="ECO:0000256" key="1">
    <source>
        <dbReference type="ARBA" id="ARBA00004370"/>
    </source>
</evidence>
<evidence type="ECO:0000256" key="3">
    <source>
        <dbReference type="ARBA" id="ARBA00022989"/>
    </source>
</evidence>
<evidence type="ECO:0000256" key="5">
    <source>
        <dbReference type="SAM" id="Coils"/>
    </source>
</evidence>
<evidence type="ECO:0000259" key="7">
    <source>
        <dbReference type="PROSITE" id="PS50053"/>
    </source>
</evidence>
<evidence type="ECO:0000313" key="9">
    <source>
        <dbReference type="Proteomes" id="UP000054408"/>
    </source>
</evidence>
<proteinExistence type="predicted"/>
<protein>
    <recommendedName>
        <fullName evidence="7">Ubiquitin-like domain-containing protein</fullName>
    </recommendedName>
</protein>
<dbReference type="EMBL" id="GL349484">
    <property type="protein sequence ID" value="KNC53940.1"/>
    <property type="molecule type" value="Genomic_DNA"/>
</dbReference>
<keyword evidence="2" id="KW-0812">Transmembrane</keyword>
<dbReference type="PANTHER" id="PTHR12943">
    <property type="entry name" value="HOMOCYSTEINE-RESPONSIVE ENDOPLASMIC RETICULUM-RESIDENT UNIQUITIN-LIKE DOMAIN HERPUD PROTEIN FAMILY MEMBER"/>
    <property type="match status" value="1"/>
</dbReference>
<gene>
    <name evidence="8" type="ORF">AMSG_09584</name>
</gene>
<evidence type="ECO:0000313" key="8">
    <source>
        <dbReference type="EMBL" id="KNC53940.1"/>
    </source>
</evidence>
<keyword evidence="5" id="KW-0175">Coiled coil</keyword>
<comment type="subcellular location">
    <subcellularLocation>
        <location evidence="1">Membrane</location>
    </subcellularLocation>
</comment>
<dbReference type="Gene3D" id="3.10.20.90">
    <property type="entry name" value="Phosphatidylinositol 3-kinase Catalytic Subunit, Chain A, domain 1"/>
    <property type="match status" value="1"/>
</dbReference>
<feature type="domain" description="Ubiquitin-like" evidence="7">
    <location>
        <begin position="5"/>
        <end position="64"/>
    </location>
</feature>
<feature type="region of interest" description="Disordered" evidence="6">
    <location>
        <begin position="409"/>
        <end position="438"/>
    </location>
</feature>
<evidence type="ECO:0000256" key="4">
    <source>
        <dbReference type="ARBA" id="ARBA00023136"/>
    </source>
</evidence>
<evidence type="ECO:0000256" key="2">
    <source>
        <dbReference type="ARBA" id="ARBA00022692"/>
    </source>
</evidence>
<dbReference type="Proteomes" id="UP000054408">
    <property type="component" value="Unassembled WGS sequence"/>
</dbReference>
<sequence length="438" mass="45080">MAESVLLKLKSANGAAAFYLVARTSWRVSQLKNVLEAHHPSHPPALCQKLVFAGAILKDSNTLAHVFAKLAAAGSSYDADGVTMHLVFPASNVNAEALPNSPLTAPAPRLPGDADGAVLPKVTDKDAPALPDAVAQQGEGQAEVGGEDGFTLPRVEAVYSPLGSPTLVPVASPEAAMAQYYATYYAEYYRAWYEAQLADGCQQPNDVASPLVDAVAAGNGGEMEEAGEAAGGEAEAEAEADAAVGGGGAGGWLRAGVGAAAWAAPMLVKCGVLLSMLAPAITTDELMLVGGLAIAVVIAQMLIRFHIQRRNDAFNERVRLLREAREAAEAAAAAAAEIQAAQAADDAAAEATAAPAEADAAAQAAARLQQLQAEQNAPPASIVSRVYHEAVGLLAPFIMSLFPAYRPPDRVPDHLLQPAQPPAPPAERDPAVPVPPAQ</sequence>
<dbReference type="InterPro" id="IPR029071">
    <property type="entry name" value="Ubiquitin-like_domsf"/>
</dbReference>
<keyword evidence="3" id="KW-1133">Transmembrane helix</keyword>
<dbReference type="PROSITE" id="PS50053">
    <property type="entry name" value="UBIQUITIN_2"/>
    <property type="match status" value="1"/>
</dbReference>
<organism evidence="8 9">
    <name type="scientific">Thecamonas trahens ATCC 50062</name>
    <dbReference type="NCBI Taxonomy" id="461836"/>
    <lineage>
        <taxon>Eukaryota</taxon>
        <taxon>Apusozoa</taxon>
        <taxon>Apusomonadida</taxon>
        <taxon>Apusomonadidae</taxon>
        <taxon>Thecamonas</taxon>
    </lineage>
</organism>
<dbReference type="InterPro" id="IPR000626">
    <property type="entry name" value="Ubiquitin-like_dom"/>
</dbReference>
<dbReference type="InterPro" id="IPR039751">
    <property type="entry name" value="HERPUD1/2"/>
</dbReference>
<dbReference type="GeneID" id="25568014"/>
<accession>A0A0L0DNU5</accession>
<evidence type="ECO:0000256" key="6">
    <source>
        <dbReference type="SAM" id="MobiDB-lite"/>
    </source>
</evidence>